<protein>
    <submittedName>
        <fullName evidence="1">Uncharacterized protein</fullName>
    </submittedName>
</protein>
<comment type="caution">
    <text evidence="1">The sequence shown here is derived from an EMBL/GenBank/DDBJ whole genome shotgun (WGS) entry which is preliminary data.</text>
</comment>
<gene>
    <name evidence="1" type="ORF">CRP01_40505</name>
</gene>
<dbReference type="EMBL" id="PDUD01000075">
    <property type="protein sequence ID" value="PHN00789.1"/>
    <property type="molecule type" value="Genomic_DNA"/>
</dbReference>
<evidence type="ECO:0000313" key="1">
    <source>
        <dbReference type="EMBL" id="PHN00789.1"/>
    </source>
</evidence>
<organism evidence="1 2">
    <name type="scientific">Flavilitoribacter nigricans (strain ATCC 23147 / DSM 23189 / NBRC 102662 / NCIMB 1420 / SS-2)</name>
    <name type="common">Lewinella nigricans</name>
    <dbReference type="NCBI Taxonomy" id="1122177"/>
    <lineage>
        <taxon>Bacteria</taxon>
        <taxon>Pseudomonadati</taxon>
        <taxon>Bacteroidota</taxon>
        <taxon>Saprospiria</taxon>
        <taxon>Saprospirales</taxon>
        <taxon>Lewinellaceae</taxon>
        <taxon>Flavilitoribacter</taxon>
    </lineage>
</organism>
<dbReference type="Proteomes" id="UP000223913">
    <property type="component" value="Unassembled WGS sequence"/>
</dbReference>
<accession>A0A2D0MY18</accession>
<proteinExistence type="predicted"/>
<reference evidence="1 2" key="1">
    <citation type="submission" date="2017-10" db="EMBL/GenBank/DDBJ databases">
        <title>The draft genome sequence of Lewinella nigricans NBRC 102662.</title>
        <authorList>
            <person name="Wang K."/>
        </authorList>
    </citation>
    <scope>NUCLEOTIDE SEQUENCE [LARGE SCALE GENOMIC DNA]</scope>
    <source>
        <strain evidence="1 2">NBRC 102662</strain>
    </source>
</reference>
<dbReference type="AlphaFoldDB" id="A0A2D0MY18"/>
<keyword evidence="2" id="KW-1185">Reference proteome</keyword>
<evidence type="ECO:0000313" key="2">
    <source>
        <dbReference type="Proteomes" id="UP000223913"/>
    </source>
</evidence>
<name>A0A2D0MY18_FLAN2</name>
<sequence>MQTAFYTGIFTRNKIMVSNVQMEMKPTPGPFLFSGKFIFRKVVSGNAADVHVDNSPIARISLIVKTDFKVLQ</sequence>